<sequence>MPEQKQQHLLKSANNSPQPVISPFSPKRKTFVLELSQQQKKGREASRINVLHDRSAGKRPRFSPAAYRVSISAYFVFCFHVGRQCKR</sequence>
<evidence type="ECO:0000313" key="3">
    <source>
        <dbReference type="Proteomes" id="UP000005426"/>
    </source>
</evidence>
<keyword evidence="3" id="KW-1185">Reference proteome</keyword>
<feature type="region of interest" description="Disordered" evidence="1">
    <location>
        <begin position="1"/>
        <end position="24"/>
    </location>
</feature>
<name>G9P678_HYPAI</name>
<dbReference type="Proteomes" id="UP000005426">
    <property type="component" value="Unassembled WGS sequence"/>
</dbReference>
<proteinExistence type="predicted"/>
<evidence type="ECO:0000313" key="2">
    <source>
        <dbReference type="EMBL" id="EHK41410.1"/>
    </source>
</evidence>
<reference evidence="2 3" key="1">
    <citation type="journal article" date="2011" name="Genome Biol.">
        <title>Comparative genome sequence analysis underscores mycoparasitism as the ancestral life style of Trichoderma.</title>
        <authorList>
            <person name="Kubicek C.P."/>
            <person name="Herrera-Estrella A."/>
            <person name="Seidl-Seiboth V."/>
            <person name="Martinez D.A."/>
            <person name="Druzhinina I.S."/>
            <person name="Thon M."/>
            <person name="Zeilinger S."/>
            <person name="Casas-Flores S."/>
            <person name="Horwitz B.A."/>
            <person name="Mukherjee P.K."/>
            <person name="Mukherjee M."/>
            <person name="Kredics L."/>
            <person name="Alcaraz L.D."/>
            <person name="Aerts A."/>
            <person name="Antal Z."/>
            <person name="Atanasova L."/>
            <person name="Cervantes-Badillo M.G."/>
            <person name="Challacombe J."/>
            <person name="Chertkov O."/>
            <person name="McCluskey K."/>
            <person name="Coulpier F."/>
            <person name="Deshpande N."/>
            <person name="von Doehren H."/>
            <person name="Ebbole D.J."/>
            <person name="Esquivel-Naranjo E.U."/>
            <person name="Fekete E."/>
            <person name="Flipphi M."/>
            <person name="Glaser F."/>
            <person name="Gomez-Rodriguez E.Y."/>
            <person name="Gruber S."/>
            <person name="Han C."/>
            <person name="Henrissat B."/>
            <person name="Hermosa R."/>
            <person name="Hernandez-Onate M."/>
            <person name="Karaffa L."/>
            <person name="Kosti I."/>
            <person name="Le Crom S."/>
            <person name="Lindquist E."/>
            <person name="Lucas S."/>
            <person name="Luebeck M."/>
            <person name="Luebeck P.S."/>
            <person name="Margeot A."/>
            <person name="Metz B."/>
            <person name="Misra M."/>
            <person name="Nevalainen H."/>
            <person name="Omann M."/>
            <person name="Packer N."/>
            <person name="Perrone G."/>
            <person name="Uresti-Rivera E.E."/>
            <person name="Salamov A."/>
            <person name="Schmoll M."/>
            <person name="Seiboth B."/>
            <person name="Shapiro H."/>
            <person name="Sukno S."/>
            <person name="Tamayo-Ramos J.A."/>
            <person name="Tisch D."/>
            <person name="Wiest A."/>
            <person name="Wilkinson H.H."/>
            <person name="Zhang M."/>
            <person name="Coutinho P.M."/>
            <person name="Kenerley C.M."/>
            <person name="Monte E."/>
            <person name="Baker S.E."/>
            <person name="Grigoriev I.V."/>
        </authorList>
    </citation>
    <scope>NUCLEOTIDE SEQUENCE [LARGE SCALE GENOMIC DNA]</scope>
    <source>
        <strain evidence="3">ATCC 20476 / IMI 206040</strain>
    </source>
</reference>
<comment type="caution">
    <text evidence="2">The sequence shown here is derived from an EMBL/GenBank/DDBJ whole genome shotgun (WGS) entry which is preliminary data.</text>
</comment>
<gene>
    <name evidence="2" type="ORF">TRIATDRAFT_301987</name>
</gene>
<dbReference type="EMBL" id="ABDG02000027">
    <property type="protein sequence ID" value="EHK41410.1"/>
    <property type="molecule type" value="Genomic_DNA"/>
</dbReference>
<feature type="compositionally biased region" description="Polar residues" evidence="1">
    <location>
        <begin position="7"/>
        <end position="19"/>
    </location>
</feature>
<accession>G9P678</accession>
<dbReference type="AlphaFoldDB" id="G9P678"/>
<organism evidence="2 3">
    <name type="scientific">Hypocrea atroviridis (strain ATCC 20476 / IMI 206040)</name>
    <name type="common">Trichoderma atroviride</name>
    <dbReference type="NCBI Taxonomy" id="452589"/>
    <lineage>
        <taxon>Eukaryota</taxon>
        <taxon>Fungi</taxon>
        <taxon>Dikarya</taxon>
        <taxon>Ascomycota</taxon>
        <taxon>Pezizomycotina</taxon>
        <taxon>Sordariomycetes</taxon>
        <taxon>Hypocreomycetidae</taxon>
        <taxon>Hypocreales</taxon>
        <taxon>Hypocreaceae</taxon>
        <taxon>Trichoderma</taxon>
    </lineage>
</organism>
<dbReference type="HOGENOM" id="CLU_2483644_0_0_1"/>
<evidence type="ECO:0000256" key="1">
    <source>
        <dbReference type="SAM" id="MobiDB-lite"/>
    </source>
</evidence>
<protein>
    <submittedName>
        <fullName evidence="2">Uncharacterized protein</fullName>
    </submittedName>
</protein>